<dbReference type="Pfam" id="PF00617">
    <property type="entry name" value="RasGEF"/>
    <property type="match status" value="1"/>
</dbReference>
<dbReference type="GO" id="GO:0005085">
    <property type="term" value="F:guanyl-nucleotide exchange factor activity"/>
    <property type="evidence" value="ECO:0007669"/>
    <property type="project" value="InterPro"/>
</dbReference>
<dbReference type="GO" id="GO:0007264">
    <property type="term" value="P:small GTPase-mediated signal transduction"/>
    <property type="evidence" value="ECO:0007669"/>
    <property type="project" value="InterPro"/>
</dbReference>
<evidence type="ECO:0000313" key="3">
    <source>
        <dbReference type="Proteomes" id="UP000001745"/>
    </source>
</evidence>
<dbReference type="InterPro" id="IPR036964">
    <property type="entry name" value="RASGEF_cat_dom_sf"/>
</dbReference>
<dbReference type="RefSeq" id="XP_002488551.1">
    <property type="nucleotide sequence ID" value="XM_002488506.1"/>
</dbReference>
<dbReference type="OMA" id="IPYLQEC"/>
<dbReference type="eggNOG" id="ENOG502TBTA">
    <property type="taxonomic scope" value="Eukaryota"/>
</dbReference>
<evidence type="ECO:0000313" key="2">
    <source>
        <dbReference type="EMBL" id="EED11795.1"/>
    </source>
</evidence>
<keyword evidence="3" id="KW-1185">Reference proteome</keyword>
<dbReference type="SUPFAM" id="SSF48366">
    <property type="entry name" value="Ras GEF"/>
    <property type="match status" value="1"/>
</dbReference>
<dbReference type="InterPro" id="IPR001895">
    <property type="entry name" value="RASGEF_cat_dom"/>
</dbReference>
<dbReference type="InParanoid" id="B8MUF6"/>
<accession>B8MUF6</accession>
<proteinExistence type="predicted"/>
<sequence length="519" mass="59064">MSTPTSTSDTASQAFLPGSSNNVLPGSYLPAKSHYEAYPHAAGALSADQGGKNESGKQTYPILISAISEIPSARHLGQYRWKEAETILWSFDVRQISLVIQFGFFHDNNQPRQILLQRSSNVLDSLLKSLLPPYESGIIPSLTLNQKVEEIFQRCQPTIISMNLHWGWYPSETLLGPEPAIIAEEIEAESQMHFKAVPFEAWVRCSLGFPAAEAHWFFLQHNALYIILLNNLQEYPYELPKYREVEKLLRQKSPFAHKAVLQCLRHFPDAKGETPKLPNKPSLDFIAGPIQELFQDYTADLVSILKKLSVINIRFRQTYIHVPKVNWNKRLDTRAKYLDEWLKALSPKDLARSLTRADNQLFGQLSREALTDDQNKIPDMLHARWGDLVMAVRECCTAMPDFVQFIQECIQILYNMRNYNSTLALIQGLQHISINFLWVNPTNTTTTTTTMTNTQPEIQTVNIYSLTPPNVSYIADPSNNYASYRYAMKVTPGIPFLLPHIIEYRQRGVAALDELFGTT</sequence>
<dbReference type="OrthoDB" id="4312812at2759"/>
<dbReference type="HOGENOM" id="CLU_048480_0_0_1"/>
<evidence type="ECO:0000259" key="1">
    <source>
        <dbReference type="Pfam" id="PF00617"/>
    </source>
</evidence>
<organism evidence="2 3">
    <name type="scientific">Talaromyces stipitatus (strain ATCC 10500 / CBS 375.48 / QM 6759 / NRRL 1006)</name>
    <name type="common">Penicillium stipitatum</name>
    <dbReference type="NCBI Taxonomy" id="441959"/>
    <lineage>
        <taxon>Eukaryota</taxon>
        <taxon>Fungi</taxon>
        <taxon>Dikarya</taxon>
        <taxon>Ascomycota</taxon>
        <taxon>Pezizomycotina</taxon>
        <taxon>Eurotiomycetes</taxon>
        <taxon>Eurotiomycetidae</taxon>
        <taxon>Eurotiales</taxon>
        <taxon>Trichocomaceae</taxon>
        <taxon>Talaromyces</taxon>
        <taxon>Talaromyces sect. Talaromyces</taxon>
    </lineage>
</organism>
<feature type="domain" description="Ras-GEF" evidence="1">
    <location>
        <begin position="349"/>
        <end position="497"/>
    </location>
</feature>
<protein>
    <recommendedName>
        <fullName evidence="1">Ras-GEF domain-containing protein</fullName>
    </recommendedName>
</protein>
<dbReference type="InterPro" id="IPR023578">
    <property type="entry name" value="Ras_GEF_dom_sf"/>
</dbReference>
<dbReference type="STRING" id="441959.B8MUF6"/>
<dbReference type="Gene3D" id="1.10.840.10">
    <property type="entry name" value="Ras guanine-nucleotide exchange factors catalytic domain"/>
    <property type="match status" value="1"/>
</dbReference>
<name>B8MUF6_TALSN</name>
<dbReference type="PhylomeDB" id="B8MUF6"/>
<dbReference type="Proteomes" id="UP000001745">
    <property type="component" value="Unassembled WGS sequence"/>
</dbReference>
<dbReference type="VEuPathDB" id="FungiDB:TSTA_109750"/>
<dbReference type="GeneID" id="8107207"/>
<dbReference type="EMBL" id="EQ962661">
    <property type="protein sequence ID" value="EED11795.1"/>
    <property type="molecule type" value="Genomic_DNA"/>
</dbReference>
<gene>
    <name evidence="2" type="ORF">TSTA_109750</name>
</gene>
<reference evidence="3" key="1">
    <citation type="journal article" date="2015" name="Genome Announc.">
        <title>Genome sequence of the AIDS-associated pathogen Penicillium marneffei (ATCC18224) and its near taxonomic relative Talaromyces stipitatus (ATCC10500).</title>
        <authorList>
            <person name="Nierman W.C."/>
            <person name="Fedorova-Abrams N.D."/>
            <person name="Andrianopoulos A."/>
        </authorList>
    </citation>
    <scope>NUCLEOTIDE SEQUENCE [LARGE SCALE GENOMIC DNA]</scope>
    <source>
        <strain evidence="3">ATCC 10500 / CBS 375.48 / QM 6759 / NRRL 1006</strain>
    </source>
</reference>
<dbReference type="AlphaFoldDB" id="B8MUF6"/>